<keyword evidence="9 21" id="KW-0067">ATP-binding</keyword>
<dbReference type="PROSITE" id="PS50929">
    <property type="entry name" value="ABC_TM1F"/>
    <property type="match status" value="1"/>
</dbReference>
<dbReference type="Pfam" id="PF00664">
    <property type="entry name" value="ABC_membrane"/>
    <property type="match status" value="1"/>
</dbReference>
<evidence type="ECO:0000256" key="6">
    <source>
        <dbReference type="ARBA" id="ARBA00022692"/>
    </source>
</evidence>
<dbReference type="InterPro" id="IPR027417">
    <property type="entry name" value="P-loop_NTPase"/>
</dbReference>
<evidence type="ECO:0000256" key="5">
    <source>
        <dbReference type="ARBA" id="ARBA00022630"/>
    </source>
</evidence>
<sequence length="861" mass="94402">MAKRGFQGAVMRGFGARDHSAVVTGTEQLAPHFLRVRMTSETLFDEVEPTPTAWLRFWVPDPDDPDTEHQRAYTFTESDPDTGHFAVDFVLHEPAGPASAWAKRAVPGDTVGITSFGSKPFDVPDELPAGYLLIGDSASIPAISSIIRTLPDDVAIELYLEQHDDDDLLIPMPDHPLMHKHWIPRQGPTSLAAAIEDRDWSNWTVWAGPESKALKHVRTRLRDDFGFPKSEIYAQAYWFHGRAMGTYRSSEPAEPEPTQPDETPTPEPVRSNQGSWNADAAGKLIAPLRGTLIAAGILQALITLIQLAPFVLLTELARRMLDGATESGLWTVGLWAVWLMGIGTVLAAALTLWLHSVDARFERDLRQQLLGKLSRLPLGWFTARDSGQVKRIVQDDTLSLHYLVTHAVTDAVAAVIAPVAVLIYLFSVDWRLALLMFVPILVYVVTMAVMLIQSGNKTAQAMRWADRMGSEAGAYLEGQPVIRVFGGAAASTFRARLREYIEFLDGWQRPFSSKKSLMDLATRPATFLLLITAAGTALITSGSMQPTTLLPFLFLGTTFGARLLGLGYGLGGLRDGMLAARRIGVVLDEPELDTREKTPATSRHSTAAVEFDRVRFSYRPGAPVIDDISLTADTGTITALVGHSGSGKSTLASLLARFHDIDDGTIRVFGRDIREFDADALYQQVGFVFQDTQLVQGTVRENIALAVPDATDDQVETAARAAHIHDRILQLPDGYNTVLDANPQLSGGERQRITIARAILADTPILVLDEATAFADPESEYFVQQALSRLTAGRTVLVIAHRLHTVVDVDRIVVLDHGRIAETGTHRELLAAGGRYKKMWDAGSFTSNELVHADADQEPVR</sequence>
<dbReference type="Gene3D" id="3.40.50.80">
    <property type="entry name" value="Nucleotide-binding domain of ferredoxin-NADP reductase (FNR) module"/>
    <property type="match status" value="1"/>
</dbReference>
<evidence type="ECO:0000259" key="18">
    <source>
        <dbReference type="PROSITE" id="PS50893"/>
    </source>
</evidence>
<keyword evidence="11 17" id="KW-1133">Transmembrane helix</keyword>
<name>A0ABU7LA42_9NOCA</name>
<dbReference type="Pfam" id="PF04954">
    <property type="entry name" value="SIP"/>
    <property type="match status" value="1"/>
</dbReference>
<feature type="transmembrane region" description="Helical" evidence="17">
    <location>
        <begin position="400"/>
        <end position="426"/>
    </location>
</feature>
<dbReference type="PROSITE" id="PS00211">
    <property type="entry name" value="ABC_TRANSPORTER_1"/>
    <property type="match status" value="1"/>
</dbReference>
<dbReference type="InterPro" id="IPR017927">
    <property type="entry name" value="FAD-bd_FR_type"/>
</dbReference>
<organism evidence="21 22">
    <name type="scientific">Rhodococcus artemisiae</name>
    <dbReference type="NCBI Taxonomy" id="714159"/>
    <lineage>
        <taxon>Bacteria</taxon>
        <taxon>Bacillati</taxon>
        <taxon>Actinomycetota</taxon>
        <taxon>Actinomycetes</taxon>
        <taxon>Mycobacteriales</taxon>
        <taxon>Nocardiaceae</taxon>
        <taxon>Rhodococcus</taxon>
    </lineage>
</organism>
<evidence type="ECO:0000256" key="7">
    <source>
        <dbReference type="ARBA" id="ARBA00022741"/>
    </source>
</evidence>
<dbReference type="InterPro" id="IPR011527">
    <property type="entry name" value="ABC1_TM_dom"/>
</dbReference>
<dbReference type="PANTHER" id="PTHR24221:SF654">
    <property type="entry name" value="ATP-BINDING CASSETTE SUB-FAMILY B MEMBER 6"/>
    <property type="match status" value="1"/>
</dbReference>
<dbReference type="InterPro" id="IPR007037">
    <property type="entry name" value="SIP_rossman_dom"/>
</dbReference>
<comment type="similarity">
    <text evidence="13">Belongs to the ABC transporter superfamily. Siderophore-Fe(3+) uptake transporter (SIUT) (TC 3.A.1.21) family.</text>
</comment>
<dbReference type="PANTHER" id="PTHR24221">
    <property type="entry name" value="ATP-BINDING CASSETTE SUB-FAMILY B"/>
    <property type="match status" value="1"/>
</dbReference>
<dbReference type="Pfam" id="PF08021">
    <property type="entry name" value="FAD_binding_9"/>
    <property type="match status" value="1"/>
</dbReference>
<dbReference type="PROSITE" id="PS50893">
    <property type="entry name" value="ABC_TRANSPORTER_2"/>
    <property type="match status" value="1"/>
</dbReference>
<dbReference type="SUPFAM" id="SSF90123">
    <property type="entry name" value="ABC transporter transmembrane region"/>
    <property type="match status" value="1"/>
</dbReference>
<evidence type="ECO:0000256" key="8">
    <source>
        <dbReference type="ARBA" id="ARBA00022827"/>
    </source>
</evidence>
<evidence type="ECO:0000256" key="15">
    <source>
        <dbReference type="ARBA" id="ARBA00023488"/>
    </source>
</evidence>
<keyword evidence="5" id="KW-0285">Flavoprotein</keyword>
<feature type="domain" description="ABC transporter" evidence="18">
    <location>
        <begin position="609"/>
        <end position="842"/>
    </location>
</feature>
<evidence type="ECO:0000256" key="13">
    <source>
        <dbReference type="ARBA" id="ARBA00023455"/>
    </source>
</evidence>
<proteinExistence type="inferred from homology"/>
<feature type="transmembrane region" description="Helical" evidence="17">
    <location>
        <begin position="552"/>
        <end position="573"/>
    </location>
</feature>
<reference evidence="21 22" key="1">
    <citation type="submission" date="2023-07" db="EMBL/GenBank/DDBJ databases">
        <authorList>
            <person name="Girao M."/>
            <person name="Carvalho M.F."/>
        </authorList>
    </citation>
    <scope>NUCLEOTIDE SEQUENCE [LARGE SCALE GENOMIC DNA]</scope>
    <source>
        <strain evidence="21 22">YIM65754</strain>
    </source>
</reference>
<dbReference type="SMART" id="SM00382">
    <property type="entry name" value="AAA"/>
    <property type="match status" value="1"/>
</dbReference>
<dbReference type="SUPFAM" id="SSF63380">
    <property type="entry name" value="Riboflavin synthase domain-like"/>
    <property type="match status" value="1"/>
</dbReference>
<dbReference type="PROSITE" id="PS51384">
    <property type="entry name" value="FAD_FR"/>
    <property type="match status" value="1"/>
</dbReference>
<comment type="subcellular location">
    <subcellularLocation>
        <location evidence="2">Cell inner membrane</location>
        <topology evidence="2">Multi-pass membrane protein</topology>
    </subcellularLocation>
</comment>
<keyword evidence="7" id="KW-0547">Nucleotide-binding</keyword>
<protein>
    <recommendedName>
        <fullName evidence="15">Mycobactin import ATP-binding/permease protein IrtA</fullName>
    </recommendedName>
</protein>
<keyword evidence="8" id="KW-0274">FAD</keyword>
<dbReference type="CDD" id="cd06193">
    <property type="entry name" value="siderophore_interacting"/>
    <property type="match status" value="1"/>
</dbReference>
<dbReference type="RefSeq" id="WP_330133663.1">
    <property type="nucleotide sequence ID" value="NZ_JAUTXY010000005.1"/>
</dbReference>
<accession>A0ABU7LA42</accession>
<evidence type="ECO:0000256" key="10">
    <source>
        <dbReference type="ARBA" id="ARBA00022967"/>
    </source>
</evidence>
<dbReference type="Pfam" id="PF00005">
    <property type="entry name" value="ABC_tran"/>
    <property type="match status" value="1"/>
</dbReference>
<dbReference type="InterPro" id="IPR036640">
    <property type="entry name" value="ABC1_TM_sf"/>
</dbReference>
<evidence type="ECO:0000313" key="22">
    <source>
        <dbReference type="Proteomes" id="UP001336020"/>
    </source>
</evidence>
<keyword evidence="10" id="KW-1278">Translocase</keyword>
<comment type="caution">
    <text evidence="21">The sequence shown here is derived from an EMBL/GenBank/DDBJ whole genome shotgun (WGS) entry which is preliminary data.</text>
</comment>
<evidence type="ECO:0000256" key="4">
    <source>
        <dbReference type="ARBA" id="ARBA00022519"/>
    </source>
</evidence>
<evidence type="ECO:0000256" key="14">
    <source>
        <dbReference type="ARBA" id="ARBA00023467"/>
    </source>
</evidence>
<dbReference type="InterPro" id="IPR003593">
    <property type="entry name" value="AAA+_ATPase"/>
</dbReference>
<evidence type="ECO:0000256" key="1">
    <source>
        <dbReference type="ARBA" id="ARBA00001974"/>
    </source>
</evidence>
<comment type="subunit">
    <text evidence="14">Forms a heterodimer with IrtB.</text>
</comment>
<evidence type="ECO:0000256" key="17">
    <source>
        <dbReference type="SAM" id="Phobius"/>
    </source>
</evidence>
<evidence type="ECO:0000256" key="12">
    <source>
        <dbReference type="ARBA" id="ARBA00023136"/>
    </source>
</evidence>
<feature type="transmembrane region" description="Helical" evidence="17">
    <location>
        <begin position="332"/>
        <end position="354"/>
    </location>
</feature>
<keyword evidence="3" id="KW-1003">Cell membrane</keyword>
<evidence type="ECO:0000256" key="11">
    <source>
        <dbReference type="ARBA" id="ARBA00022989"/>
    </source>
</evidence>
<evidence type="ECO:0000313" key="21">
    <source>
        <dbReference type="EMBL" id="MEE2058418.1"/>
    </source>
</evidence>
<dbReference type="InterPro" id="IPR013113">
    <property type="entry name" value="SIP_FAD-bd"/>
</dbReference>
<dbReference type="EMBL" id="JAUTXY010000005">
    <property type="protein sequence ID" value="MEE2058418.1"/>
    <property type="molecule type" value="Genomic_DNA"/>
</dbReference>
<dbReference type="InterPro" id="IPR039261">
    <property type="entry name" value="FNR_nucleotide-bd"/>
</dbReference>
<dbReference type="CDD" id="cd07346">
    <property type="entry name" value="ABC_6TM_exporters"/>
    <property type="match status" value="1"/>
</dbReference>
<feature type="domain" description="ABC transmembrane type-1" evidence="19">
    <location>
        <begin position="293"/>
        <end position="575"/>
    </location>
</feature>
<keyword evidence="12 17" id="KW-0472">Membrane</keyword>
<dbReference type="Proteomes" id="UP001336020">
    <property type="component" value="Unassembled WGS sequence"/>
</dbReference>
<feature type="compositionally biased region" description="Pro residues" evidence="16">
    <location>
        <begin position="255"/>
        <end position="267"/>
    </location>
</feature>
<keyword evidence="22" id="KW-1185">Reference proteome</keyword>
<dbReference type="GO" id="GO:0005524">
    <property type="term" value="F:ATP binding"/>
    <property type="evidence" value="ECO:0007669"/>
    <property type="project" value="UniProtKB-KW"/>
</dbReference>
<dbReference type="InterPro" id="IPR017871">
    <property type="entry name" value="ABC_transporter-like_CS"/>
</dbReference>
<feature type="region of interest" description="Disordered" evidence="16">
    <location>
        <begin position="248"/>
        <end position="274"/>
    </location>
</feature>
<dbReference type="InterPro" id="IPR017938">
    <property type="entry name" value="Riboflavin_synthase-like_b-brl"/>
</dbReference>
<evidence type="ECO:0000259" key="20">
    <source>
        <dbReference type="PROSITE" id="PS51384"/>
    </source>
</evidence>
<dbReference type="Gene3D" id="2.40.30.10">
    <property type="entry name" value="Translation factors"/>
    <property type="match status" value="1"/>
</dbReference>
<feature type="transmembrane region" description="Helical" evidence="17">
    <location>
        <begin position="520"/>
        <end position="540"/>
    </location>
</feature>
<evidence type="ECO:0000259" key="19">
    <source>
        <dbReference type="PROSITE" id="PS50929"/>
    </source>
</evidence>
<comment type="cofactor">
    <cofactor evidence="1">
        <name>FAD</name>
        <dbReference type="ChEBI" id="CHEBI:57692"/>
    </cofactor>
</comment>
<keyword evidence="6 17" id="KW-0812">Transmembrane</keyword>
<feature type="domain" description="FAD-binding FR-type" evidence="20">
    <location>
        <begin position="16"/>
        <end position="125"/>
    </location>
</feature>
<dbReference type="InterPro" id="IPR039421">
    <property type="entry name" value="Type_1_exporter"/>
</dbReference>
<dbReference type="Gene3D" id="3.40.50.300">
    <property type="entry name" value="P-loop containing nucleotide triphosphate hydrolases"/>
    <property type="match status" value="1"/>
</dbReference>
<evidence type="ECO:0000256" key="16">
    <source>
        <dbReference type="SAM" id="MobiDB-lite"/>
    </source>
</evidence>
<keyword evidence="4" id="KW-0997">Cell inner membrane</keyword>
<evidence type="ECO:0000256" key="9">
    <source>
        <dbReference type="ARBA" id="ARBA00022840"/>
    </source>
</evidence>
<evidence type="ECO:0000256" key="3">
    <source>
        <dbReference type="ARBA" id="ARBA00022475"/>
    </source>
</evidence>
<feature type="transmembrane region" description="Helical" evidence="17">
    <location>
        <begin position="432"/>
        <end position="452"/>
    </location>
</feature>
<evidence type="ECO:0000256" key="2">
    <source>
        <dbReference type="ARBA" id="ARBA00004429"/>
    </source>
</evidence>
<feature type="transmembrane region" description="Helical" evidence="17">
    <location>
        <begin position="292"/>
        <end position="312"/>
    </location>
</feature>
<gene>
    <name evidence="21" type="ORF">Q7514_12895</name>
</gene>
<dbReference type="Gene3D" id="1.20.1560.10">
    <property type="entry name" value="ABC transporter type 1, transmembrane domain"/>
    <property type="match status" value="1"/>
</dbReference>
<dbReference type="SUPFAM" id="SSF52540">
    <property type="entry name" value="P-loop containing nucleoside triphosphate hydrolases"/>
    <property type="match status" value="1"/>
</dbReference>
<dbReference type="InterPro" id="IPR003439">
    <property type="entry name" value="ABC_transporter-like_ATP-bd"/>
</dbReference>